<evidence type="ECO:0000313" key="1">
    <source>
        <dbReference type="EMBL" id="MDH0740173.1"/>
    </source>
</evidence>
<protein>
    <submittedName>
        <fullName evidence="1">DUF4884 domain-containing protein</fullName>
    </submittedName>
</protein>
<dbReference type="AlphaFoldDB" id="A0AA42LVH1"/>
<accession>A0AA42LVH1</accession>
<proteinExistence type="predicted"/>
<gene>
    <name evidence="1" type="ORF">N5D93_30550</name>
</gene>
<sequence length="110" mass="12098">MMHQKSDFISRHHGRATLRALICIVLAAMLAACSKEPVSVSRTDNQGISVDELFTHKGVTVYRFYDANRWVYFTSTASDITSTHQEYCGKGCTHAVTVETKGGAGYAPPK</sequence>
<dbReference type="InterPro" id="IPR032618">
    <property type="entry name" value="DUF4884"/>
</dbReference>
<dbReference type="Pfam" id="PF16225">
    <property type="entry name" value="DUF4884"/>
    <property type="match status" value="1"/>
</dbReference>
<dbReference type="Proteomes" id="UP001161094">
    <property type="component" value="Unassembled WGS sequence"/>
</dbReference>
<comment type="caution">
    <text evidence="1">The sequence shown here is derived from an EMBL/GenBank/DDBJ whole genome shotgun (WGS) entry which is preliminary data.</text>
</comment>
<dbReference type="RefSeq" id="WP_279997586.1">
    <property type="nucleotide sequence ID" value="NZ_JAOCDZ010000037.1"/>
</dbReference>
<dbReference type="EMBL" id="JAOCDZ010000037">
    <property type="protein sequence ID" value="MDH0740173.1"/>
    <property type="molecule type" value="Genomic_DNA"/>
</dbReference>
<dbReference type="PROSITE" id="PS51257">
    <property type="entry name" value="PROKAR_LIPOPROTEIN"/>
    <property type="match status" value="1"/>
</dbReference>
<evidence type="ECO:0000313" key="2">
    <source>
        <dbReference type="Proteomes" id="UP001161094"/>
    </source>
</evidence>
<reference evidence="1" key="1">
    <citation type="submission" date="2022-09" db="EMBL/GenBank/DDBJ databases">
        <title>Intensive care unit water sources are persistently colonized with multi-drug resistant bacteria and are the site of extensive horizontal gene transfer of antibiotic resistance genes.</title>
        <authorList>
            <person name="Diorio-Toth L."/>
        </authorList>
    </citation>
    <scope>NUCLEOTIDE SEQUENCE</scope>
    <source>
        <strain evidence="1">GD03843</strain>
    </source>
</reference>
<name>A0AA42LVH1_9BURK</name>
<organism evidence="1 2">
    <name type="scientific">Achromobacter spanius</name>
    <dbReference type="NCBI Taxonomy" id="217203"/>
    <lineage>
        <taxon>Bacteria</taxon>
        <taxon>Pseudomonadati</taxon>
        <taxon>Pseudomonadota</taxon>
        <taxon>Betaproteobacteria</taxon>
        <taxon>Burkholderiales</taxon>
        <taxon>Alcaligenaceae</taxon>
        <taxon>Achromobacter</taxon>
    </lineage>
</organism>